<organism evidence="5 6">
    <name type="scientific">Mobiluncus mulieris</name>
    <dbReference type="NCBI Taxonomy" id="2052"/>
    <lineage>
        <taxon>Bacteria</taxon>
        <taxon>Bacillati</taxon>
        <taxon>Actinomycetota</taxon>
        <taxon>Actinomycetes</taxon>
        <taxon>Actinomycetales</taxon>
        <taxon>Actinomycetaceae</taxon>
        <taxon>Mobiluncus</taxon>
    </lineage>
</organism>
<evidence type="ECO:0000256" key="1">
    <source>
        <dbReference type="ARBA" id="ARBA00006068"/>
    </source>
</evidence>
<feature type="transmembrane region" description="Helical" evidence="3">
    <location>
        <begin position="165"/>
        <end position="188"/>
    </location>
</feature>
<proteinExistence type="inferred from homology"/>
<evidence type="ECO:0000259" key="4">
    <source>
        <dbReference type="Pfam" id="PF03816"/>
    </source>
</evidence>
<gene>
    <name evidence="5" type="ORF">HHJ77_06775</name>
</gene>
<dbReference type="InterPro" id="IPR004474">
    <property type="entry name" value="LytR_CpsA_psr"/>
</dbReference>
<keyword evidence="3" id="KW-0472">Membrane</keyword>
<protein>
    <submittedName>
        <fullName evidence="5">Transcriptional regulator</fullName>
    </submittedName>
</protein>
<feature type="compositionally biased region" description="Pro residues" evidence="2">
    <location>
        <begin position="1"/>
        <end position="11"/>
    </location>
</feature>
<evidence type="ECO:0000256" key="2">
    <source>
        <dbReference type="SAM" id="MobiDB-lite"/>
    </source>
</evidence>
<accession>A0A7Y0UTU3</accession>
<sequence>MNRPPSFPPPAATGNADSTAGRVGERAADQPVVPGAASLGASAGAPSRRNAIPIGNPLMNRDNTTTSAAHPSQALMNPTDSNYPPNPAADKNTSDAEFALPPAFPPRNPLETPSAPTHAPGVIPTALPPSFPAASLEFPPDEPPIPKNQPRPVAKTRVCHPWRRFFLVFLAAVLVAALAVVFWGLFLVQRVESQIGRVDALSGAAATPGTTWLIAGSDSREGLINDGTEGERSDSILLVHQAPGGQAAMVSLPRDTYTEIPGKGAAKLNAAFSWGGAPLLVQSVEGLTGLTVNHYVQVGMSGVSRIVDAVGGVNVCWDQSFHDRFTALDWQAGCHDVDGHTALLFSRMRYSDPTGDIGRTKRQRLVISAVLKKAVSREVLVSPSRQLALADAGATALSIDRETKTWDVARLVLAMRRASGDGMQGVPPIASVGYNPGHGVGSTVLLDREKAPVFFEKLTAGTLSPADFQPSATRGVSYTSAQS</sequence>
<evidence type="ECO:0000256" key="3">
    <source>
        <dbReference type="SAM" id="Phobius"/>
    </source>
</evidence>
<dbReference type="Gene3D" id="3.40.630.190">
    <property type="entry name" value="LCP protein"/>
    <property type="match status" value="1"/>
</dbReference>
<reference evidence="5 6" key="1">
    <citation type="submission" date="2020-04" db="EMBL/GenBank/DDBJ databases">
        <title>Antimicrobial susceptibility and clonality of vaginal-derived multi-drug resistant Mobiluncus isolates in China.</title>
        <authorList>
            <person name="Zhang X."/>
        </authorList>
    </citation>
    <scope>NUCLEOTIDE SEQUENCE [LARGE SCALE GENOMIC DNA]</scope>
    <source>
        <strain evidence="5 6">12</strain>
    </source>
</reference>
<dbReference type="NCBIfam" id="TIGR00350">
    <property type="entry name" value="lytR_cpsA_psr"/>
    <property type="match status" value="1"/>
</dbReference>
<dbReference type="Pfam" id="PF03816">
    <property type="entry name" value="LytR_cpsA_psr"/>
    <property type="match status" value="1"/>
</dbReference>
<name>A0A7Y0UTU3_9ACTO</name>
<comment type="similarity">
    <text evidence="1">Belongs to the LytR/CpsA/Psr (LCP) family.</text>
</comment>
<feature type="compositionally biased region" description="Polar residues" evidence="2">
    <location>
        <begin position="61"/>
        <end position="83"/>
    </location>
</feature>
<feature type="compositionally biased region" description="Low complexity" evidence="2">
    <location>
        <begin position="34"/>
        <end position="47"/>
    </location>
</feature>
<dbReference type="AlphaFoldDB" id="A0A7Y0UTU3"/>
<dbReference type="InterPro" id="IPR050922">
    <property type="entry name" value="LytR/CpsA/Psr_CW_biosynth"/>
</dbReference>
<dbReference type="EMBL" id="JABCUS010000013">
    <property type="protein sequence ID" value="NMX03633.1"/>
    <property type="molecule type" value="Genomic_DNA"/>
</dbReference>
<feature type="region of interest" description="Disordered" evidence="2">
    <location>
        <begin position="1"/>
        <end position="119"/>
    </location>
</feature>
<keyword evidence="3" id="KW-1133">Transmembrane helix</keyword>
<evidence type="ECO:0000313" key="6">
    <source>
        <dbReference type="Proteomes" id="UP000575397"/>
    </source>
</evidence>
<dbReference type="PANTHER" id="PTHR33392:SF6">
    <property type="entry name" value="POLYISOPRENYL-TEICHOIC ACID--PEPTIDOGLYCAN TEICHOIC ACID TRANSFERASE TAGU"/>
    <property type="match status" value="1"/>
</dbReference>
<comment type="caution">
    <text evidence="5">The sequence shown here is derived from an EMBL/GenBank/DDBJ whole genome shotgun (WGS) entry which is preliminary data.</text>
</comment>
<feature type="domain" description="Cell envelope-related transcriptional attenuator" evidence="4">
    <location>
        <begin position="232"/>
        <end position="374"/>
    </location>
</feature>
<dbReference type="Proteomes" id="UP000575397">
    <property type="component" value="Unassembled WGS sequence"/>
</dbReference>
<dbReference type="PANTHER" id="PTHR33392">
    <property type="entry name" value="POLYISOPRENYL-TEICHOIC ACID--PEPTIDOGLYCAN TEICHOIC ACID TRANSFERASE TAGU"/>
    <property type="match status" value="1"/>
</dbReference>
<evidence type="ECO:0000313" key="5">
    <source>
        <dbReference type="EMBL" id="NMX03633.1"/>
    </source>
</evidence>
<dbReference type="RefSeq" id="WP_169762756.1">
    <property type="nucleotide sequence ID" value="NZ_JABCUP010000001.1"/>
</dbReference>
<keyword evidence="3" id="KW-0812">Transmembrane</keyword>